<organism evidence="2 3">
    <name type="scientific">Hymenobacter volaticus</name>
    <dbReference type="NCBI Taxonomy" id="2932254"/>
    <lineage>
        <taxon>Bacteria</taxon>
        <taxon>Pseudomonadati</taxon>
        <taxon>Bacteroidota</taxon>
        <taxon>Cytophagia</taxon>
        <taxon>Cytophagales</taxon>
        <taxon>Hymenobacteraceae</taxon>
        <taxon>Hymenobacter</taxon>
    </lineage>
</organism>
<geneLocation type="plasmid" evidence="2 3">
    <name>unnamed3</name>
</geneLocation>
<accession>A0ABY4GEI7</accession>
<dbReference type="EMBL" id="CP095064">
    <property type="protein sequence ID" value="UOQ69166.1"/>
    <property type="molecule type" value="Genomic_DNA"/>
</dbReference>
<feature type="region of interest" description="Disordered" evidence="1">
    <location>
        <begin position="90"/>
        <end position="127"/>
    </location>
</feature>
<evidence type="ECO:0000313" key="3">
    <source>
        <dbReference type="Proteomes" id="UP000830401"/>
    </source>
</evidence>
<reference evidence="2" key="1">
    <citation type="submission" date="2022-04" db="EMBL/GenBank/DDBJ databases">
        <title>Hymenobacter sp. isolated from the air.</title>
        <authorList>
            <person name="Won M."/>
            <person name="Lee C.-M."/>
            <person name="Woen H.-Y."/>
            <person name="Kwon S.-W."/>
        </authorList>
    </citation>
    <scope>NUCLEOTIDE SEQUENCE</scope>
    <source>
        <strain evidence="2">5420S-77</strain>
        <plasmid evidence="2">unnamed3</plasmid>
    </source>
</reference>
<dbReference type="RefSeq" id="WP_245126920.1">
    <property type="nucleotide sequence ID" value="NZ_CP095064.1"/>
</dbReference>
<keyword evidence="2" id="KW-0614">Plasmid</keyword>
<feature type="compositionally biased region" description="Basic residues" evidence="1">
    <location>
        <begin position="118"/>
        <end position="127"/>
    </location>
</feature>
<sequence>MEYAARREAERKLVVRVTELSKVMPAAGRAELLQRALSRQGATTTVRHFVDTQGNPMSEVAIGYSLQLPWKEVKEISLLLDWAAKQPGYELQESDTHRTQRQALGLQDLSQEQTLARTQHKSRGHRL</sequence>
<feature type="compositionally biased region" description="Polar residues" evidence="1">
    <location>
        <begin position="108"/>
        <end position="117"/>
    </location>
</feature>
<keyword evidence="3" id="KW-1185">Reference proteome</keyword>
<gene>
    <name evidence="2" type="ORF">MUN86_25980</name>
</gene>
<protein>
    <submittedName>
        <fullName evidence="2">Uncharacterized protein</fullName>
    </submittedName>
</protein>
<dbReference type="Proteomes" id="UP000830401">
    <property type="component" value="Plasmid unnamed3"/>
</dbReference>
<evidence type="ECO:0000256" key="1">
    <source>
        <dbReference type="SAM" id="MobiDB-lite"/>
    </source>
</evidence>
<evidence type="ECO:0000313" key="2">
    <source>
        <dbReference type="EMBL" id="UOQ69166.1"/>
    </source>
</evidence>
<name>A0ABY4GEI7_9BACT</name>
<proteinExistence type="predicted"/>